<dbReference type="AlphaFoldDB" id="A0A1H8HSJ7"/>
<dbReference type="EMBL" id="FOCO01000018">
    <property type="protein sequence ID" value="SEN59122.1"/>
    <property type="molecule type" value="Genomic_DNA"/>
</dbReference>
<dbReference type="Proteomes" id="UP000183002">
    <property type="component" value="Unassembled WGS sequence"/>
</dbReference>
<gene>
    <name evidence="1" type="ORF">SAMN05216227_10184</name>
</gene>
<protein>
    <submittedName>
        <fullName evidence="1">Uncharacterized protein</fullName>
    </submittedName>
</protein>
<reference evidence="1 2" key="1">
    <citation type="submission" date="2016-10" db="EMBL/GenBank/DDBJ databases">
        <authorList>
            <person name="de Groot N.N."/>
        </authorList>
    </citation>
    <scope>NUCLEOTIDE SEQUENCE [LARGE SCALE GENOMIC DNA]</scope>
    <source>
        <strain evidence="1 2">CGMCC 1.10836</strain>
    </source>
</reference>
<proteinExistence type="predicted"/>
<organism evidence="1 2">
    <name type="scientific">Pseudorhodobacter antarcticus</name>
    <dbReference type="NCBI Taxonomy" id="1077947"/>
    <lineage>
        <taxon>Bacteria</taxon>
        <taxon>Pseudomonadati</taxon>
        <taxon>Pseudomonadota</taxon>
        <taxon>Alphaproteobacteria</taxon>
        <taxon>Rhodobacterales</taxon>
        <taxon>Paracoccaceae</taxon>
        <taxon>Pseudorhodobacter</taxon>
    </lineage>
</organism>
<keyword evidence="2" id="KW-1185">Reference proteome</keyword>
<accession>A0A1H8HSJ7</accession>
<evidence type="ECO:0000313" key="1">
    <source>
        <dbReference type="EMBL" id="SEN59122.1"/>
    </source>
</evidence>
<evidence type="ECO:0000313" key="2">
    <source>
        <dbReference type="Proteomes" id="UP000183002"/>
    </source>
</evidence>
<sequence length="61" mass="6330">MCSSIAAAHRGGTRRVRCYGCYTKLILKRGRALAAALVSLAESLALGVTVDFAADGITCEA</sequence>
<name>A0A1H8HSJ7_9RHOB</name>